<accession>A0A7Z0EHY7</accession>
<dbReference type="Proteomes" id="UP000572051">
    <property type="component" value="Unassembled WGS sequence"/>
</dbReference>
<name>A0A7Z0EHY7_9ACTN</name>
<dbReference type="RefSeq" id="WP_179820229.1">
    <property type="nucleotide sequence ID" value="NZ_JACCFS010000001.1"/>
</dbReference>
<feature type="domain" description="ARG and Rhodanese-Phosphatase-superfamily-associated" evidence="2">
    <location>
        <begin position="9"/>
        <end position="274"/>
    </location>
</feature>
<protein>
    <recommendedName>
        <fullName evidence="2">ARG and Rhodanese-Phosphatase-superfamily-associated domain-containing protein</fullName>
    </recommendedName>
</protein>
<evidence type="ECO:0000313" key="4">
    <source>
        <dbReference type="Proteomes" id="UP000572051"/>
    </source>
</evidence>
<evidence type="ECO:0000256" key="1">
    <source>
        <dbReference type="SAM" id="MobiDB-lite"/>
    </source>
</evidence>
<comment type="caution">
    <text evidence="3">The sequence shown here is derived from an EMBL/GenBank/DDBJ whole genome shotgun (WGS) entry which is preliminary data.</text>
</comment>
<organism evidence="3 4">
    <name type="scientific">Nocardiopsis aegyptia</name>
    <dbReference type="NCBI Taxonomy" id="220378"/>
    <lineage>
        <taxon>Bacteria</taxon>
        <taxon>Bacillati</taxon>
        <taxon>Actinomycetota</taxon>
        <taxon>Actinomycetes</taxon>
        <taxon>Streptosporangiales</taxon>
        <taxon>Nocardiopsidaceae</taxon>
        <taxon>Nocardiopsis</taxon>
    </lineage>
</organism>
<dbReference type="InterPro" id="IPR054346">
    <property type="entry name" value="ARPP-2"/>
</dbReference>
<sequence>MSGLPRPDLDLDGLTAGPDARWGGVRLVPLLRDAPVPGLRLHGYVDGEGRSVTARPHGSRAVTYVPHSYTAPWAGDGGSAYGTQLVPAEPDGDGPRREAVGLRRPGRGRPGRAGFPPLHQAVEGYLCLRFGEPTFTWTAWDRSTVRQGSGPGSAAFVPGGDVGGLAEALRVFEIHRDQCGVAVYVADTLASVHVYPHPEDYRALHHGLLLDLFAETLYTYGLMYPDAPVHYDPIDPDSVHGVNDLRRAVAASRASTSRVHAGLLSGALTGDREFRSVQEWQGFTVRRFFPSFSRQGENHVGEIVTDPAGRTALLQTFRLSPAQVRRGHLLRTLEENEWSVREAATDLHTSEPDLLARLRRAGLGALLAPGLLARHRRARL</sequence>
<proteinExistence type="predicted"/>
<reference evidence="3 4" key="1">
    <citation type="submission" date="2020-07" db="EMBL/GenBank/DDBJ databases">
        <title>Sequencing the genomes of 1000 actinobacteria strains.</title>
        <authorList>
            <person name="Klenk H.-P."/>
        </authorList>
    </citation>
    <scope>NUCLEOTIDE SEQUENCE [LARGE SCALE GENOMIC DNA]</scope>
    <source>
        <strain evidence="3 4">DSM 44442</strain>
    </source>
</reference>
<dbReference type="Pfam" id="PF22549">
    <property type="entry name" value="ARPP-2"/>
    <property type="match status" value="1"/>
</dbReference>
<dbReference type="EMBL" id="JACCFS010000001">
    <property type="protein sequence ID" value="NYJ32422.1"/>
    <property type="molecule type" value="Genomic_DNA"/>
</dbReference>
<feature type="region of interest" description="Disordered" evidence="1">
    <location>
        <begin position="84"/>
        <end position="115"/>
    </location>
</feature>
<evidence type="ECO:0000313" key="3">
    <source>
        <dbReference type="EMBL" id="NYJ32422.1"/>
    </source>
</evidence>
<gene>
    <name evidence="3" type="ORF">HNR10_000303</name>
</gene>
<keyword evidence="4" id="KW-1185">Reference proteome</keyword>
<dbReference type="AlphaFoldDB" id="A0A7Z0EHY7"/>
<evidence type="ECO:0000259" key="2">
    <source>
        <dbReference type="Pfam" id="PF22549"/>
    </source>
</evidence>